<dbReference type="Proteomes" id="UP001152799">
    <property type="component" value="Chromosome 8"/>
</dbReference>
<evidence type="ECO:0000313" key="3">
    <source>
        <dbReference type="Proteomes" id="UP001152799"/>
    </source>
</evidence>
<feature type="domain" description="YqaJ viral recombinase" evidence="1">
    <location>
        <begin position="292"/>
        <end position="444"/>
    </location>
</feature>
<evidence type="ECO:0000259" key="1">
    <source>
        <dbReference type="Pfam" id="PF09588"/>
    </source>
</evidence>
<accession>A0A9N9MV90</accession>
<dbReference type="Gene3D" id="3.90.320.10">
    <property type="match status" value="1"/>
</dbReference>
<proteinExistence type="predicted"/>
<sequence length="498" mass="57162">MERAKDYFKSKQLPQTKFERGYKYFCDGYISNIFTAYNISSDETMVSAKCYRSQRKNSPPHKLRLLLINLMIKEASCSCLIGLTQACGHLVGLCFTLEHFILRKYQEVPDELTCTEVLQKWGKPRGKSVAFECVMDVSIRKPSETPKKRAPLHCTLQKMADLNDNIINDVIIEKGAEELKEIDPQIAASYLFSTSCEAVVDLPLGISAEVNSPLEYQINCTNSLVQEVQEIVPSHEKDSSGFLKFPIQRDDRKDVFSILQMRPELNHLSLSIEECWRLEEATIRNQASSQLWRKERQKRFTASNFGELLKRRKTPDDRFLSRIFKPKNIDHIPGIKHGKTNENVAREIYQKAEPSVRVFPSGLVVHPAANFLDASPDGHLVDNMEVGQENGVLEIKCPLWESLSKGLENRNSYLFLNETTAGYSLKHDSSYYSQIQGQMLLSGVEWCDFVVYVKQSNELNIERIYFCKTYCVDLLKQLQNIYALYAISFLEDINKEMP</sequence>
<dbReference type="InterPro" id="IPR019080">
    <property type="entry name" value="YqaJ_viral_recombinase"/>
</dbReference>
<keyword evidence="3" id="KW-1185">Reference proteome</keyword>
<dbReference type="Pfam" id="PF09588">
    <property type="entry name" value="YqaJ"/>
    <property type="match status" value="1"/>
</dbReference>
<evidence type="ECO:0000313" key="2">
    <source>
        <dbReference type="EMBL" id="CAG9772209.1"/>
    </source>
</evidence>
<dbReference type="InterPro" id="IPR011335">
    <property type="entry name" value="Restrct_endonuc-II-like"/>
</dbReference>
<dbReference type="AlphaFoldDB" id="A0A9N9MV90"/>
<dbReference type="SUPFAM" id="SSF52980">
    <property type="entry name" value="Restriction endonuclease-like"/>
    <property type="match status" value="1"/>
</dbReference>
<protein>
    <recommendedName>
        <fullName evidence="1">YqaJ viral recombinase domain-containing protein</fullName>
    </recommendedName>
</protein>
<dbReference type="InterPro" id="IPR011604">
    <property type="entry name" value="PDDEXK-like_dom_sf"/>
</dbReference>
<dbReference type="PANTHER" id="PTHR47526:SF3">
    <property type="entry name" value="PHD-TYPE DOMAIN-CONTAINING PROTEIN"/>
    <property type="match status" value="1"/>
</dbReference>
<name>A0A9N9MV90_9CUCU</name>
<dbReference type="EMBL" id="OU892284">
    <property type="protein sequence ID" value="CAG9772209.1"/>
    <property type="molecule type" value="Genomic_DNA"/>
</dbReference>
<gene>
    <name evidence="2" type="ORF">CEUTPL_LOCUS12629</name>
</gene>
<dbReference type="OrthoDB" id="6589834at2759"/>
<dbReference type="GO" id="GO:0006281">
    <property type="term" value="P:DNA repair"/>
    <property type="evidence" value="ECO:0007669"/>
    <property type="project" value="UniProtKB-ARBA"/>
</dbReference>
<dbReference type="CDD" id="cd22343">
    <property type="entry name" value="PDDEXK_lambda_exonuclease-like"/>
    <property type="match status" value="1"/>
</dbReference>
<dbReference type="PANTHER" id="PTHR47526">
    <property type="entry name" value="ATP-DEPENDENT DNA HELICASE"/>
    <property type="match status" value="1"/>
</dbReference>
<reference evidence="2" key="1">
    <citation type="submission" date="2022-01" db="EMBL/GenBank/DDBJ databases">
        <authorList>
            <person name="King R."/>
        </authorList>
    </citation>
    <scope>NUCLEOTIDE SEQUENCE</scope>
</reference>
<organism evidence="2 3">
    <name type="scientific">Ceutorhynchus assimilis</name>
    <name type="common">cabbage seed weevil</name>
    <dbReference type="NCBI Taxonomy" id="467358"/>
    <lineage>
        <taxon>Eukaryota</taxon>
        <taxon>Metazoa</taxon>
        <taxon>Ecdysozoa</taxon>
        <taxon>Arthropoda</taxon>
        <taxon>Hexapoda</taxon>
        <taxon>Insecta</taxon>
        <taxon>Pterygota</taxon>
        <taxon>Neoptera</taxon>
        <taxon>Endopterygota</taxon>
        <taxon>Coleoptera</taxon>
        <taxon>Polyphaga</taxon>
        <taxon>Cucujiformia</taxon>
        <taxon>Curculionidae</taxon>
        <taxon>Ceutorhynchinae</taxon>
        <taxon>Ceutorhynchus</taxon>
    </lineage>
</organism>